<organism evidence="3 4">
    <name type="scientific">Cotesia typhae</name>
    <dbReference type="NCBI Taxonomy" id="2053667"/>
    <lineage>
        <taxon>Eukaryota</taxon>
        <taxon>Metazoa</taxon>
        <taxon>Ecdysozoa</taxon>
        <taxon>Arthropoda</taxon>
        <taxon>Hexapoda</taxon>
        <taxon>Insecta</taxon>
        <taxon>Pterygota</taxon>
        <taxon>Neoptera</taxon>
        <taxon>Endopterygota</taxon>
        <taxon>Hymenoptera</taxon>
        <taxon>Apocrita</taxon>
        <taxon>Ichneumonoidea</taxon>
        <taxon>Braconidae</taxon>
        <taxon>Microgastrinae</taxon>
        <taxon>Cotesia</taxon>
    </lineage>
</organism>
<dbReference type="OrthoDB" id="2121326at2759"/>
<accession>A0A8J5QYE4</accession>
<reference evidence="3" key="2">
    <citation type="submission" date="2021-04" db="EMBL/GenBank/DDBJ databases">
        <title>Genome-wide patterns of bracovirus chromosomal integration into multiple host tissues during parasitism.</title>
        <authorList>
            <person name="Chebbi M.A.C."/>
        </authorList>
    </citation>
    <scope>NUCLEOTIDE SEQUENCE</scope>
    <source>
        <tissue evidence="3">Whole body</tissue>
    </source>
</reference>
<dbReference type="CDD" id="cd02947">
    <property type="entry name" value="TRX_family"/>
    <property type="match status" value="1"/>
</dbReference>
<evidence type="ECO:0000259" key="2">
    <source>
        <dbReference type="Pfam" id="PF00085"/>
    </source>
</evidence>
<dbReference type="PANTHER" id="PTHR46115">
    <property type="entry name" value="THIOREDOXIN-LIKE PROTEIN 1"/>
    <property type="match status" value="1"/>
</dbReference>
<comment type="caution">
    <text evidence="3">The sequence shown here is derived from an EMBL/GenBank/DDBJ whole genome shotgun (WGS) entry which is preliminary data.</text>
</comment>
<keyword evidence="4" id="KW-1185">Reference proteome</keyword>
<dbReference type="EMBL" id="JAAOIC020000041">
    <property type="protein sequence ID" value="KAG8038682.1"/>
    <property type="molecule type" value="Genomic_DNA"/>
</dbReference>
<dbReference type="InterPro" id="IPR013766">
    <property type="entry name" value="Thioredoxin_domain"/>
</dbReference>
<sequence>MIGPKIEELAGEHADVVFVKVDVDECEDIATEYNINSMPTFKFIKDGKVVDTLTGANADKLINMVLQFK</sequence>
<keyword evidence="1" id="KW-1015">Disulfide bond</keyword>
<evidence type="ECO:0000256" key="1">
    <source>
        <dbReference type="ARBA" id="ARBA00023157"/>
    </source>
</evidence>
<gene>
    <name evidence="3" type="ORF">G9C98_000237</name>
</gene>
<feature type="domain" description="Thioredoxin" evidence="2">
    <location>
        <begin position="1"/>
        <end position="65"/>
    </location>
</feature>
<dbReference type="AlphaFoldDB" id="A0A8J5QYE4"/>
<evidence type="ECO:0000313" key="3">
    <source>
        <dbReference type="EMBL" id="KAG8038682.1"/>
    </source>
</evidence>
<proteinExistence type="predicted"/>
<dbReference type="Pfam" id="PF00085">
    <property type="entry name" value="Thioredoxin"/>
    <property type="match status" value="1"/>
</dbReference>
<name>A0A8J5QYE4_9HYME</name>
<reference evidence="3" key="1">
    <citation type="submission" date="2020-03" db="EMBL/GenBank/DDBJ databases">
        <authorList>
            <person name="Chebbi M.A."/>
            <person name="Drezen J.M."/>
        </authorList>
    </citation>
    <scope>NUCLEOTIDE SEQUENCE</scope>
    <source>
        <tissue evidence="3">Whole body</tissue>
    </source>
</reference>
<evidence type="ECO:0000313" key="4">
    <source>
        <dbReference type="Proteomes" id="UP000729913"/>
    </source>
</evidence>
<dbReference type="Proteomes" id="UP000729913">
    <property type="component" value="Unassembled WGS sequence"/>
</dbReference>
<protein>
    <recommendedName>
        <fullName evidence="2">Thioredoxin domain-containing protein</fullName>
    </recommendedName>
</protein>